<comment type="caution">
    <text evidence="1">The sequence shown here is derived from an EMBL/GenBank/DDBJ whole genome shotgun (WGS) entry which is preliminary data.</text>
</comment>
<dbReference type="Proteomes" id="UP000224182">
    <property type="component" value="Unassembled WGS sequence"/>
</dbReference>
<protein>
    <submittedName>
        <fullName evidence="1">Uncharacterized protein</fullName>
    </submittedName>
</protein>
<organism evidence="1 2">
    <name type="scientific">Fusobacterium nucleatum subsp. polymorphum</name>
    <name type="common">Fusobacterium polymorphum</name>
    <dbReference type="NCBI Taxonomy" id="76857"/>
    <lineage>
        <taxon>Bacteria</taxon>
        <taxon>Fusobacteriati</taxon>
        <taxon>Fusobacteriota</taxon>
        <taxon>Fusobacteriia</taxon>
        <taxon>Fusobacteriales</taxon>
        <taxon>Fusobacteriaceae</taxon>
        <taxon>Fusobacterium</taxon>
    </lineage>
</organism>
<dbReference type="RefSeq" id="WP_098973586.1">
    <property type="nucleotide sequence ID" value="NZ_CP077110.1"/>
</dbReference>
<accession>A0A2C6BQ16</accession>
<name>A0A2C6BQ16_FUSNP</name>
<dbReference type="EMBL" id="NIRN01000001">
    <property type="protein sequence ID" value="PHI05902.1"/>
    <property type="molecule type" value="Genomic_DNA"/>
</dbReference>
<reference evidence="1 2" key="1">
    <citation type="submission" date="2017-06" db="EMBL/GenBank/DDBJ databases">
        <title>Draft genome sequence of Fusobacterium nucleatum subsp. polymorphum KCOM 1271 (=ChDC F305).</title>
        <authorList>
            <person name="Kook J.-K."/>
            <person name="Park S.-N."/>
            <person name="Lim Y.K."/>
            <person name="Roh H."/>
        </authorList>
    </citation>
    <scope>NUCLEOTIDE SEQUENCE [LARGE SCALE GENOMIC DNA]</scope>
    <source>
        <strain evidence="2">KCOM 1271 (ChDC F305)</strain>
    </source>
</reference>
<gene>
    <name evidence="1" type="ORF">CBG54_01975</name>
</gene>
<proteinExistence type="predicted"/>
<evidence type="ECO:0000313" key="1">
    <source>
        <dbReference type="EMBL" id="PHI05902.1"/>
    </source>
</evidence>
<sequence>MEKKLGDYLTLNCFFETYDSDDKITGEYSEGIYKLLHNKYMFKYSIKEIKENKMLFFHIKMSDINEVKNVLQIHLSLPTEKIKLVDIENPKVEGGNYLKEIKFIQNAGNSPVIKAAPYFYENFTPGFGQETIGLHYFSKEFTIENMFLDGIENSKPETNLETLIDFARKNKAEKYIIEYLKKLNEFRITNEL</sequence>
<dbReference type="AlphaFoldDB" id="A0A2C6BQ16"/>
<evidence type="ECO:0000313" key="2">
    <source>
        <dbReference type="Proteomes" id="UP000224182"/>
    </source>
</evidence>